<dbReference type="InterPro" id="IPR012677">
    <property type="entry name" value="Nucleotide-bd_a/b_plait_sf"/>
</dbReference>
<evidence type="ECO:0000259" key="4">
    <source>
        <dbReference type="PROSITE" id="PS50102"/>
    </source>
</evidence>
<dbReference type="GO" id="GO:0003723">
    <property type="term" value="F:RNA binding"/>
    <property type="evidence" value="ECO:0007669"/>
    <property type="project" value="UniProtKB-UniRule"/>
</dbReference>
<protein>
    <recommendedName>
        <fullName evidence="4">RRM domain-containing protein</fullName>
    </recommendedName>
</protein>
<proteinExistence type="predicted"/>
<dbReference type="OMA" id="FNARKIY"/>
<dbReference type="PROSITE" id="PS50102">
    <property type="entry name" value="RRM"/>
    <property type="match status" value="1"/>
</dbReference>
<feature type="region of interest" description="Disordered" evidence="3">
    <location>
        <begin position="48"/>
        <end position="102"/>
    </location>
</feature>
<feature type="compositionally biased region" description="Polar residues" evidence="3">
    <location>
        <begin position="83"/>
        <end position="93"/>
    </location>
</feature>
<organism evidence="5 6">
    <name type="scientific">Taxus chinensis</name>
    <name type="common">Chinese yew</name>
    <name type="synonym">Taxus wallichiana var. chinensis</name>
    <dbReference type="NCBI Taxonomy" id="29808"/>
    <lineage>
        <taxon>Eukaryota</taxon>
        <taxon>Viridiplantae</taxon>
        <taxon>Streptophyta</taxon>
        <taxon>Embryophyta</taxon>
        <taxon>Tracheophyta</taxon>
        <taxon>Spermatophyta</taxon>
        <taxon>Pinopsida</taxon>
        <taxon>Pinidae</taxon>
        <taxon>Conifers II</taxon>
        <taxon>Cupressales</taxon>
        <taxon>Taxaceae</taxon>
        <taxon>Taxus</taxon>
    </lineage>
</organism>
<reference evidence="5 6" key="1">
    <citation type="journal article" date="2021" name="Nat. Plants">
        <title>The Taxus genome provides insights into paclitaxel biosynthesis.</title>
        <authorList>
            <person name="Xiong X."/>
            <person name="Gou J."/>
            <person name="Liao Q."/>
            <person name="Li Y."/>
            <person name="Zhou Q."/>
            <person name="Bi G."/>
            <person name="Li C."/>
            <person name="Du R."/>
            <person name="Wang X."/>
            <person name="Sun T."/>
            <person name="Guo L."/>
            <person name="Liang H."/>
            <person name="Lu P."/>
            <person name="Wu Y."/>
            <person name="Zhang Z."/>
            <person name="Ro D.K."/>
            <person name="Shang Y."/>
            <person name="Huang S."/>
            <person name="Yan J."/>
        </authorList>
    </citation>
    <scope>NUCLEOTIDE SEQUENCE [LARGE SCALE GENOMIC DNA]</scope>
    <source>
        <strain evidence="5">Ta-2019</strain>
    </source>
</reference>
<dbReference type="PANTHER" id="PTHR48027">
    <property type="entry name" value="HETEROGENEOUS NUCLEAR RIBONUCLEOPROTEIN 87F-RELATED"/>
    <property type="match status" value="1"/>
</dbReference>
<dbReference type="SMART" id="SM00360">
    <property type="entry name" value="RRM"/>
    <property type="match status" value="1"/>
</dbReference>
<dbReference type="SUPFAM" id="SSF54928">
    <property type="entry name" value="RNA-binding domain, RBD"/>
    <property type="match status" value="1"/>
</dbReference>
<dbReference type="InterPro" id="IPR000504">
    <property type="entry name" value="RRM_dom"/>
</dbReference>
<dbReference type="Proteomes" id="UP000824469">
    <property type="component" value="Unassembled WGS sequence"/>
</dbReference>
<keyword evidence="1 2" id="KW-0694">RNA-binding</keyword>
<dbReference type="InterPro" id="IPR035979">
    <property type="entry name" value="RBD_domain_sf"/>
</dbReference>
<keyword evidence="6" id="KW-1185">Reference proteome</keyword>
<feature type="non-terminal residue" evidence="5">
    <location>
        <position position="1"/>
    </location>
</feature>
<dbReference type="InterPro" id="IPR052462">
    <property type="entry name" value="SLIRP/GR-RBP-like"/>
</dbReference>
<comment type="caution">
    <text evidence="5">The sequence shown here is derived from an EMBL/GenBank/DDBJ whole genome shotgun (WGS) entry which is preliminary data.</text>
</comment>
<dbReference type="Gene3D" id="3.30.70.330">
    <property type="match status" value="1"/>
</dbReference>
<name>A0AA38CA72_TAXCH</name>
<evidence type="ECO:0000313" key="5">
    <source>
        <dbReference type="EMBL" id="KAH9292563.1"/>
    </source>
</evidence>
<feature type="compositionally biased region" description="Basic and acidic residues" evidence="3">
    <location>
        <begin position="49"/>
        <end position="66"/>
    </location>
</feature>
<dbReference type="Pfam" id="PF00076">
    <property type="entry name" value="RRM_1"/>
    <property type="match status" value="1"/>
</dbReference>
<evidence type="ECO:0000313" key="6">
    <source>
        <dbReference type="Proteomes" id="UP000824469"/>
    </source>
</evidence>
<feature type="domain" description="RRM" evidence="4">
    <location>
        <begin position="1"/>
        <end position="72"/>
    </location>
</feature>
<evidence type="ECO:0000256" key="3">
    <source>
        <dbReference type="SAM" id="MobiDB-lite"/>
    </source>
</evidence>
<accession>A0AA38CA72</accession>
<gene>
    <name evidence="5" type="ORF">KI387_042252</name>
</gene>
<evidence type="ECO:0000256" key="1">
    <source>
        <dbReference type="ARBA" id="ARBA00022884"/>
    </source>
</evidence>
<dbReference type="EMBL" id="JAHRHJ020002897">
    <property type="protein sequence ID" value="KAH9292563.1"/>
    <property type="molecule type" value="Genomic_DNA"/>
</dbReference>
<dbReference type="AlphaFoldDB" id="A0AA38CA72"/>
<evidence type="ECO:0000256" key="2">
    <source>
        <dbReference type="PROSITE-ProRule" id="PRU00176"/>
    </source>
</evidence>
<sequence length="102" mass="11324">LSYDTNERVLKDAFSRYGEVLEVRVLVNLDTGRSKGCGFVQFASETEADNARKEMDGEELDGRNIRVEFPNSRPSRVVGAPKSNVSPPSSLNKETFIEGLDD</sequence>